<accession>A0A6H5H6I7</accession>
<sequence>MPITRSASASASANPSATSNPNPVGLPTIEENIQGEIRENMPLEQPPGVVPPPREAAVISAKTLEKQLRPFDGTKGKLEEFLSSCDTAMRLCNPAEKPI</sequence>
<dbReference type="AlphaFoldDB" id="A0A6H5H6I7"/>
<evidence type="ECO:0000313" key="3">
    <source>
        <dbReference type="Proteomes" id="UP000479000"/>
    </source>
</evidence>
<keyword evidence="3" id="KW-1185">Reference proteome</keyword>
<dbReference type="OrthoDB" id="6382339at2759"/>
<reference evidence="2 3" key="1">
    <citation type="submission" date="2020-02" db="EMBL/GenBank/DDBJ databases">
        <authorList>
            <person name="Ferguson B K."/>
        </authorList>
    </citation>
    <scope>NUCLEOTIDE SEQUENCE [LARGE SCALE GENOMIC DNA]</scope>
</reference>
<dbReference type="EMBL" id="CADCXU010026425">
    <property type="protein sequence ID" value="CAB0013270.1"/>
    <property type="molecule type" value="Genomic_DNA"/>
</dbReference>
<organism evidence="2 3">
    <name type="scientific">Nesidiocoris tenuis</name>
    <dbReference type="NCBI Taxonomy" id="355587"/>
    <lineage>
        <taxon>Eukaryota</taxon>
        <taxon>Metazoa</taxon>
        <taxon>Ecdysozoa</taxon>
        <taxon>Arthropoda</taxon>
        <taxon>Hexapoda</taxon>
        <taxon>Insecta</taxon>
        <taxon>Pterygota</taxon>
        <taxon>Neoptera</taxon>
        <taxon>Paraneoptera</taxon>
        <taxon>Hemiptera</taxon>
        <taxon>Heteroptera</taxon>
        <taxon>Panheteroptera</taxon>
        <taxon>Cimicomorpha</taxon>
        <taxon>Miridae</taxon>
        <taxon>Dicyphina</taxon>
        <taxon>Nesidiocoris</taxon>
    </lineage>
</organism>
<protein>
    <submittedName>
        <fullName evidence="2">Uncharacterized protein</fullName>
    </submittedName>
</protein>
<proteinExistence type="predicted"/>
<feature type="region of interest" description="Disordered" evidence="1">
    <location>
        <begin position="1"/>
        <end position="28"/>
    </location>
</feature>
<evidence type="ECO:0000256" key="1">
    <source>
        <dbReference type="SAM" id="MobiDB-lite"/>
    </source>
</evidence>
<feature type="compositionally biased region" description="Low complexity" evidence="1">
    <location>
        <begin position="1"/>
        <end position="23"/>
    </location>
</feature>
<gene>
    <name evidence="2" type="ORF">NTEN_LOCUS17881</name>
</gene>
<feature type="non-terminal residue" evidence="2">
    <location>
        <position position="99"/>
    </location>
</feature>
<evidence type="ECO:0000313" key="2">
    <source>
        <dbReference type="EMBL" id="CAB0013270.1"/>
    </source>
</evidence>
<name>A0A6H5H6I7_9HEMI</name>
<dbReference type="Proteomes" id="UP000479000">
    <property type="component" value="Unassembled WGS sequence"/>
</dbReference>